<feature type="transmembrane region" description="Helical" evidence="6">
    <location>
        <begin position="547"/>
        <end position="568"/>
    </location>
</feature>
<dbReference type="Pfam" id="PF07690">
    <property type="entry name" value="MFS_1"/>
    <property type="match status" value="1"/>
</dbReference>
<dbReference type="InterPro" id="IPR020846">
    <property type="entry name" value="MFS_dom"/>
</dbReference>
<comment type="subcellular location">
    <subcellularLocation>
        <location evidence="1">Membrane</location>
        <topology evidence="1">Multi-pass membrane protein</topology>
    </subcellularLocation>
</comment>
<evidence type="ECO:0000256" key="2">
    <source>
        <dbReference type="ARBA" id="ARBA00022692"/>
    </source>
</evidence>
<feature type="transmembrane region" description="Helical" evidence="6">
    <location>
        <begin position="667"/>
        <end position="687"/>
    </location>
</feature>
<proteinExistence type="predicted"/>
<dbReference type="SUPFAM" id="SSF103473">
    <property type="entry name" value="MFS general substrate transporter"/>
    <property type="match status" value="1"/>
</dbReference>
<dbReference type="STRING" id="329884.A0A4U0X3A1"/>
<feature type="transmembrane region" description="Helical" evidence="6">
    <location>
        <begin position="699"/>
        <end position="725"/>
    </location>
</feature>
<dbReference type="Gene3D" id="1.20.1720.10">
    <property type="entry name" value="Multidrug resistance protein D"/>
    <property type="match status" value="1"/>
</dbReference>
<feature type="transmembrane region" description="Helical" evidence="6">
    <location>
        <begin position="580"/>
        <end position="602"/>
    </location>
</feature>
<feature type="region of interest" description="Disordered" evidence="5">
    <location>
        <begin position="36"/>
        <end position="65"/>
    </location>
</feature>
<dbReference type="SMART" id="SM00672">
    <property type="entry name" value="CAP10"/>
    <property type="match status" value="1"/>
</dbReference>
<gene>
    <name evidence="8" type="ORF">B0A55_07427</name>
</gene>
<dbReference type="EMBL" id="NAJQ01000381">
    <property type="protein sequence ID" value="TKA70814.1"/>
    <property type="molecule type" value="Genomic_DNA"/>
</dbReference>
<dbReference type="Gene3D" id="1.20.1250.20">
    <property type="entry name" value="MFS general substrate transporter like domains"/>
    <property type="match status" value="1"/>
</dbReference>
<evidence type="ECO:0000259" key="7">
    <source>
        <dbReference type="PROSITE" id="PS50850"/>
    </source>
</evidence>
<feature type="transmembrane region" description="Helical" evidence="6">
    <location>
        <begin position="637"/>
        <end position="655"/>
    </location>
</feature>
<keyword evidence="2 6" id="KW-0812">Transmembrane</keyword>
<evidence type="ECO:0000256" key="6">
    <source>
        <dbReference type="SAM" id="Phobius"/>
    </source>
</evidence>
<evidence type="ECO:0000313" key="9">
    <source>
        <dbReference type="Proteomes" id="UP000309340"/>
    </source>
</evidence>
<comment type="caution">
    <text evidence="8">The sequence shown here is derived from an EMBL/GenBank/DDBJ whole genome shotgun (WGS) entry which is preliminary data.</text>
</comment>
<dbReference type="PROSITE" id="PS50850">
    <property type="entry name" value="MFS"/>
    <property type="match status" value="1"/>
</dbReference>
<organism evidence="8 9">
    <name type="scientific">Friedmanniomyces simplex</name>
    <dbReference type="NCBI Taxonomy" id="329884"/>
    <lineage>
        <taxon>Eukaryota</taxon>
        <taxon>Fungi</taxon>
        <taxon>Dikarya</taxon>
        <taxon>Ascomycota</taxon>
        <taxon>Pezizomycotina</taxon>
        <taxon>Dothideomycetes</taxon>
        <taxon>Dothideomycetidae</taxon>
        <taxon>Mycosphaerellales</taxon>
        <taxon>Teratosphaeriaceae</taxon>
        <taxon>Friedmanniomyces</taxon>
    </lineage>
</organism>
<dbReference type="GO" id="GO:0000297">
    <property type="term" value="F:spermine transmembrane transporter activity"/>
    <property type="evidence" value="ECO:0007669"/>
    <property type="project" value="TreeGrafter"/>
</dbReference>
<protein>
    <recommendedName>
        <fullName evidence="7">Major facilitator superfamily (MFS) profile domain-containing protein</fullName>
    </recommendedName>
</protein>
<evidence type="ECO:0000256" key="5">
    <source>
        <dbReference type="SAM" id="MobiDB-lite"/>
    </source>
</evidence>
<dbReference type="InterPro" id="IPR036259">
    <property type="entry name" value="MFS_trans_sf"/>
</dbReference>
<evidence type="ECO:0000313" key="8">
    <source>
        <dbReference type="EMBL" id="TKA70814.1"/>
    </source>
</evidence>
<dbReference type="PANTHER" id="PTHR23502:SF38">
    <property type="entry name" value="POLYAMINE TRANSPORTER 4"/>
    <property type="match status" value="1"/>
</dbReference>
<dbReference type="Pfam" id="PF05686">
    <property type="entry name" value="Glyco_transf_90"/>
    <property type="match status" value="1"/>
</dbReference>
<evidence type="ECO:0000256" key="3">
    <source>
        <dbReference type="ARBA" id="ARBA00022989"/>
    </source>
</evidence>
<feature type="transmembrane region" description="Helical" evidence="6">
    <location>
        <begin position="737"/>
        <end position="762"/>
    </location>
</feature>
<evidence type="ECO:0000256" key="1">
    <source>
        <dbReference type="ARBA" id="ARBA00004141"/>
    </source>
</evidence>
<evidence type="ECO:0000256" key="4">
    <source>
        <dbReference type="ARBA" id="ARBA00023136"/>
    </source>
</evidence>
<name>A0A4U0X3A1_9PEZI</name>
<keyword evidence="9" id="KW-1185">Reference proteome</keyword>
<feature type="domain" description="Major facilitator superfamily (MFS) profile" evidence="7">
    <location>
        <begin position="549"/>
        <end position="848"/>
    </location>
</feature>
<dbReference type="AlphaFoldDB" id="A0A4U0X3A1"/>
<dbReference type="OrthoDB" id="202415at2759"/>
<dbReference type="GO" id="GO:0005886">
    <property type="term" value="C:plasma membrane"/>
    <property type="evidence" value="ECO:0007669"/>
    <property type="project" value="TreeGrafter"/>
</dbReference>
<reference evidence="8 9" key="1">
    <citation type="submission" date="2017-03" db="EMBL/GenBank/DDBJ databases">
        <title>Genomes of endolithic fungi from Antarctica.</title>
        <authorList>
            <person name="Coleine C."/>
            <person name="Masonjones S."/>
            <person name="Stajich J.E."/>
        </authorList>
    </citation>
    <scope>NUCLEOTIDE SEQUENCE [LARGE SCALE GENOMIC DNA]</scope>
    <source>
        <strain evidence="8 9">CCFEE 5184</strain>
    </source>
</reference>
<dbReference type="InterPro" id="IPR011701">
    <property type="entry name" value="MFS"/>
</dbReference>
<keyword evidence="4 6" id="KW-0472">Membrane</keyword>
<accession>A0A4U0X3A1</accession>
<feature type="transmembrane region" description="Helical" evidence="6">
    <location>
        <begin position="810"/>
        <end position="831"/>
    </location>
</feature>
<dbReference type="PANTHER" id="PTHR23502">
    <property type="entry name" value="MAJOR FACILITATOR SUPERFAMILY"/>
    <property type="match status" value="1"/>
</dbReference>
<feature type="transmembrane region" description="Helical" evidence="6">
    <location>
        <begin position="783"/>
        <end position="804"/>
    </location>
</feature>
<feature type="transmembrane region" description="Helical" evidence="6">
    <location>
        <begin position="614"/>
        <end position="632"/>
    </location>
</feature>
<sequence length="848" mass="94484">MRTIALYGTIAAIITAALVLFSTQGGPAFASHTYRRLQHADAPPRPGRAGASIAHSQSHISPPKHPWEYSYKRDRRNYGLSEEQCSVAFPKLYKEVDRAVAYRKKRGNVTLEELDVGWRGDGIVRALIHDNQLYIIDAHGVSDANHRPRSIATLHALSRAVTSTSEPLPDIEFTFTDHDSALREGDGDHTTWGYSRLASQESVWLMPDFGFWGWPDVGLRSYIELQSILEADEDDFLDKIPKLVWRGSMNVGSGHDAREGLLKHSADQRWSDVQTLDWSNKTDIHEKLLSMQEHCEYMFTAQTEGNTYSGRLKYLLNCHSVLLSHSMQFIEHFHHLLQSSGPEQNYVKLKRDFSDLPRKIKSLGKPANMPHAKKIANNALQTFRERYLTPGAEACYWRALIRGWASVQGFEPKVWEDRGELIEDWRGGMKGRKVLRGAPFESYVVMESVGWDVPSRPRKVIDLVKGHGLRINQWKSFADVDVRLDMIAIGVRADTRGSSLDELSNGGGSIRTDNEIRQSHSSLAHARDWNGSDDPGDPRNFSLGRRIYSTLAVTLLAFVTTFAASIYSPGSEEVARTFGVSQEVAILPLAFYNLGLAAGPLVGSPVSETSGRKVVLLITTPCFALFTLGAGFSNGVVALVVCRFFAGVFAAPAVGNASATLTDYTSGRYRAISFAFYYSVPTFGAALGPPLHMLLTEPIVTLVCLYNAFLFGLIYTFVVAAPWVYKTYYGFGVSGQSLSFLGMIVGTATAPFPLILIDHLLFQPRLKRFRETKSEDERFPPEHRLYPALMASFILPACLFVFAWTARPDIHWIVPIIFQGLASLTSLLIYASANLFMMDAYGPLYEAV</sequence>
<keyword evidence="3 6" id="KW-1133">Transmembrane helix</keyword>
<dbReference type="GO" id="GO:0015606">
    <property type="term" value="F:spermidine transmembrane transporter activity"/>
    <property type="evidence" value="ECO:0007669"/>
    <property type="project" value="TreeGrafter"/>
</dbReference>
<dbReference type="Proteomes" id="UP000309340">
    <property type="component" value="Unassembled WGS sequence"/>
</dbReference>
<dbReference type="InterPro" id="IPR006598">
    <property type="entry name" value="CAP10"/>
</dbReference>